<organism evidence="1">
    <name type="scientific">Brassica cretica</name>
    <name type="common">Mustard</name>
    <dbReference type="NCBI Taxonomy" id="69181"/>
    <lineage>
        <taxon>Eukaryota</taxon>
        <taxon>Viridiplantae</taxon>
        <taxon>Streptophyta</taxon>
        <taxon>Embryophyta</taxon>
        <taxon>Tracheophyta</taxon>
        <taxon>Spermatophyta</taxon>
        <taxon>Magnoliopsida</taxon>
        <taxon>eudicotyledons</taxon>
        <taxon>Gunneridae</taxon>
        <taxon>Pentapetalae</taxon>
        <taxon>rosids</taxon>
        <taxon>malvids</taxon>
        <taxon>Brassicales</taxon>
        <taxon>Brassicaceae</taxon>
        <taxon>Brassiceae</taxon>
        <taxon>Brassica</taxon>
    </lineage>
</organism>
<sequence>MSSIKPLLVMIGGERRLIGGFTLTATELSRGGSAIIKRALLDGAGALLDGAGALLDGAGALLDGAGALLDGAGALLDGAGALLDGDRALLDGDEAVSRWRRSSLTVALLESQTGKASVVSCYNFLAMEQNNWICLLRGSTKQEEGTSKQWTAKQSNTGVMARMMVR</sequence>
<name>A0A8S9LW44_BRACR</name>
<proteinExistence type="predicted"/>
<gene>
    <name evidence="1" type="ORF">F2Q70_00011229</name>
</gene>
<comment type="caution">
    <text evidence="1">The sequence shown here is derived from an EMBL/GenBank/DDBJ whole genome shotgun (WGS) entry which is preliminary data.</text>
</comment>
<accession>A0A8S9LW44</accession>
<evidence type="ECO:0000313" key="1">
    <source>
        <dbReference type="EMBL" id="KAF2612200.1"/>
    </source>
</evidence>
<protein>
    <submittedName>
        <fullName evidence="1">Uncharacterized protein</fullName>
    </submittedName>
</protein>
<dbReference type="AlphaFoldDB" id="A0A8S9LW44"/>
<reference evidence="1" key="1">
    <citation type="submission" date="2019-12" db="EMBL/GenBank/DDBJ databases">
        <title>Genome sequencing and annotation of Brassica cretica.</title>
        <authorList>
            <person name="Studholme D.J."/>
            <person name="Sarris P.F."/>
        </authorList>
    </citation>
    <scope>NUCLEOTIDE SEQUENCE</scope>
    <source>
        <strain evidence="1">PFS-102/07</strain>
        <tissue evidence="1">Leaf</tissue>
    </source>
</reference>
<dbReference type="EMBL" id="QGKY02000089">
    <property type="protein sequence ID" value="KAF2612200.1"/>
    <property type="molecule type" value="Genomic_DNA"/>
</dbReference>